<name>A0A1N6IEB7_9BURK</name>
<organism evidence="1 2">
    <name type="scientific">Paraburkholderia phenazinium</name>
    <dbReference type="NCBI Taxonomy" id="60549"/>
    <lineage>
        <taxon>Bacteria</taxon>
        <taxon>Pseudomonadati</taxon>
        <taxon>Pseudomonadota</taxon>
        <taxon>Betaproteobacteria</taxon>
        <taxon>Burkholderiales</taxon>
        <taxon>Burkholderiaceae</taxon>
        <taxon>Paraburkholderia</taxon>
    </lineage>
</organism>
<dbReference type="Proteomes" id="UP000185151">
    <property type="component" value="Unassembled WGS sequence"/>
</dbReference>
<keyword evidence="2" id="KW-1185">Reference proteome</keyword>
<protein>
    <submittedName>
        <fullName evidence="1">Uncharacterized protein</fullName>
    </submittedName>
</protein>
<dbReference type="AlphaFoldDB" id="A0A1N6IEB7"/>
<accession>A0A1N6IEB7</accession>
<gene>
    <name evidence="1" type="ORF">SAMN05444165_2084</name>
</gene>
<dbReference type="EMBL" id="FSRU01000001">
    <property type="protein sequence ID" value="SIO30394.1"/>
    <property type="molecule type" value="Genomic_DNA"/>
</dbReference>
<proteinExistence type="predicted"/>
<evidence type="ECO:0000313" key="1">
    <source>
        <dbReference type="EMBL" id="SIO30394.1"/>
    </source>
</evidence>
<reference evidence="1 2" key="1">
    <citation type="submission" date="2016-11" db="EMBL/GenBank/DDBJ databases">
        <authorList>
            <person name="Jaros S."/>
            <person name="Januszkiewicz K."/>
            <person name="Wedrychowicz H."/>
        </authorList>
    </citation>
    <scope>NUCLEOTIDE SEQUENCE [LARGE SCALE GENOMIC DNA]</scope>
    <source>
        <strain evidence="1 2">GAS95</strain>
    </source>
</reference>
<evidence type="ECO:0000313" key="2">
    <source>
        <dbReference type="Proteomes" id="UP000185151"/>
    </source>
</evidence>
<dbReference type="OrthoDB" id="9110673at2"/>
<dbReference type="RefSeq" id="WP_074295575.1">
    <property type="nucleotide sequence ID" value="NZ_FSRU01000001.1"/>
</dbReference>
<sequence>MPGAMSIERINEYGGHAIRIAIGHQAVLLKTGELDALLERLSVIRAAMQPEVPKVPSQTHQYVVEMNPCWHAEKHPLYDGTVLFLRHTGLGWTGFALPTPSLAKLKDALSQHLEASLETQGLPN</sequence>